<name>A0A1U7LP17_NEOID</name>
<proteinExistence type="predicted"/>
<keyword evidence="1" id="KW-0472">Membrane</keyword>
<dbReference type="InterPro" id="IPR019402">
    <property type="entry name" value="CWH43_N"/>
</dbReference>
<feature type="transmembrane region" description="Helical" evidence="1">
    <location>
        <begin position="122"/>
        <end position="140"/>
    </location>
</feature>
<organism evidence="3 4">
    <name type="scientific">Neolecta irregularis (strain DAH-3)</name>
    <dbReference type="NCBI Taxonomy" id="1198029"/>
    <lineage>
        <taxon>Eukaryota</taxon>
        <taxon>Fungi</taxon>
        <taxon>Dikarya</taxon>
        <taxon>Ascomycota</taxon>
        <taxon>Taphrinomycotina</taxon>
        <taxon>Neolectales</taxon>
        <taxon>Neolectaceae</taxon>
        <taxon>Neolecta</taxon>
    </lineage>
</organism>
<sequence>MADKYLRLKSHLAGTQDRAEQILAALIIFCGVVAAMTLTMLPFYDDKYQMHWDFACSFVVTVTFTIILSIIEFGRLYKYNRKCKSLVISCIFKVSFLVVAFGIILTGIVSSDNSSRRAVMEWLAAFIFGLVLATMIYDLLEVSKCQESDSDFSFASYEEQQSFAEKMSSTPNSPRDGVGWMCRSLHPRT</sequence>
<feature type="transmembrane region" description="Helical" evidence="1">
    <location>
        <begin position="50"/>
        <end position="74"/>
    </location>
</feature>
<reference evidence="3 4" key="1">
    <citation type="submission" date="2016-04" db="EMBL/GenBank/DDBJ databases">
        <title>Evolutionary innovation and constraint leading to complex multicellularity in the Ascomycota.</title>
        <authorList>
            <person name="Cisse O."/>
            <person name="Nguyen A."/>
            <person name="Hewitt D.A."/>
            <person name="Jedd G."/>
            <person name="Stajich J.E."/>
        </authorList>
    </citation>
    <scope>NUCLEOTIDE SEQUENCE [LARGE SCALE GENOMIC DNA]</scope>
    <source>
        <strain evidence="3 4">DAH-3</strain>
    </source>
</reference>
<feature type="transmembrane region" description="Helical" evidence="1">
    <location>
        <begin position="21"/>
        <end position="44"/>
    </location>
</feature>
<accession>A0A1U7LP17</accession>
<evidence type="ECO:0000313" key="4">
    <source>
        <dbReference type="Proteomes" id="UP000186594"/>
    </source>
</evidence>
<dbReference type="Pfam" id="PF10277">
    <property type="entry name" value="Frag1"/>
    <property type="match status" value="1"/>
</dbReference>
<dbReference type="AlphaFoldDB" id="A0A1U7LP17"/>
<gene>
    <name evidence="3" type="ORF">NEOLI_005120</name>
</gene>
<evidence type="ECO:0000313" key="3">
    <source>
        <dbReference type="EMBL" id="OLL24333.1"/>
    </source>
</evidence>
<evidence type="ECO:0000256" key="1">
    <source>
        <dbReference type="SAM" id="Phobius"/>
    </source>
</evidence>
<keyword evidence="1" id="KW-1133">Transmembrane helix</keyword>
<keyword evidence="4" id="KW-1185">Reference proteome</keyword>
<protein>
    <recommendedName>
        <fullName evidence="2">CWH43-like N-terminal domain-containing protein</fullName>
    </recommendedName>
</protein>
<dbReference type="STRING" id="1198029.A0A1U7LP17"/>
<feature type="domain" description="CWH43-like N-terminal" evidence="2">
    <location>
        <begin position="5"/>
        <end position="139"/>
    </location>
</feature>
<comment type="caution">
    <text evidence="3">The sequence shown here is derived from an EMBL/GenBank/DDBJ whole genome shotgun (WGS) entry which is preliminary data.</text>
</comment>
<dbReference type="Proteomes" id="UP000186594">
    <property type="component" value="Unassembled WGS sequence"/>
</dbReference>
<dbReference type="EMBL" id="LXFE01000869">
    <property type="protein sequence ID" value="OLL24333.1"/>
    <property type="molecule type" value="Genomic_DNA"/>
</dbReference>
<evidence type="ECO:0000259" key="2">
    <source>
        <dbReference type="Pfam" id="PF10277"/>
    </source>
</evidence>
<keyword evidence="1" id="KW-0812">Transmembrane</keyword>
<feature type="transmembrane region" description="Helical" evidence="1">
    <location>
        <begin position="86"/>
        <end position="110"/>
    </location>
</feature>